<sequence length="177" mass="19602">TGERRIVSCCPNLYSNVAMNTAIFILLAIASLLLVKAETGDSEIFNLINLGQVEGKNYFYEQGVAGRNWTTAGKYCQESGMQLATIETQAQADFLKSKYSSDGFTGNYWTAARDAHLPREFTWNTTGAMPSEISGLPWSAVNMRMEYRTCVFYSAYSSPSLYLFPCDVTLSGVLCQT</sequence>
<proteinExistence type="predicted"/>
<keyword evidence="1" id="KW-1133">Transmembrane helix</keyword>
<dbReference type="SMART" id="SM00034">
    <property type="entry name" value="CLECT"/>
    <property type="match status" value="1"/>
</dbReference>
<dbReference type="Pfam" id="PF00059">
    <property type="entry name" value="Lectin_C"/>
    <property type="match status" value="1"/>
</dbReference>
<dbReference type="Proteomes" id="UP000094527">
    <property type="component" value="Unassembled WGS sequence"/>
</dbReference>
<protein>
    <recommendedName>
        <fullName evidence="2">C-type lectin domain-containing protein</fullName>
    </recommendedName>
</protein>
<dbReference type="EMBL" id="LJIJ01004295">
    <property type="protein sequence ID" value="ODM87983.1"/>
    <property type="molecule type" value="Genomic_DNA"/>
</dbReference>
<dbReference type="PROSITE" id="PS50041">
    <property type="entry name" value="C_TYPE_LECTIN_2"/>
    <property type="match status" value="1"/>
</dbReference>
<dbReference type="AlphaFoldDB" id="A0A1D2M4U2"/>
<keyword evidence="1" id="KW-0812">Transmembrane</keyword>
<feature type="domain" description="C-type lectin" evidence="2">
    <location>
        <begin position="53"/>
        <end position="151"/>
    </location>
</feature>
<dbReference type="InterPro" id="IPR016186">
    <property type="entry name" value="C-type_lectin-like/link_sf"/>
</dbReference>
<dbReference type="SUPFAM" id="SSF56436">
    <property type="entry name" value="C-type lectin-like"/>
    <property type="match status" value="1"/>
</dbReference>
<feature type="transmembrane region" description="Helical" evidence="1">
    <location>
        <begin position="17"/>
        <end position="35"/>
    </location>
</feature>
<evidence type="ECO:0000256" key="1">
    <source>
        <dbReference type="SAM" id="Phobius"/>
    </source>
</evidence>
<evidence type="ECO:0000313" key="4">
    <source>
        <dbReference type="Proteomes" id="UP000094527"/>
    </source>
</evidence>
<reference evidence="3 4" key="1">
    <citation type="journal article" date="2016" name="Genome Biol. Evol.">
        <title>Gene Family Evolution Reflects Adaptation to Soil Environmental Stressors in the Genome of the Collembolan Orchesella cincta.</title>
        <authorList>
            <person name="Faddeeva-Vakhrusheva A."/>
            <person name="Derks M.F."/>
            <person name="Anvar S.Y."/>
            <person name="Agamennone V."/>
            <person name="Suring W."/>
            <person name="Smit S."/>
            <person name="van Straalen N.M."/>
            <person name="Roelofs D."/>
        </authorList>
    </citation>
    <scope>NUCLEOTIDE SEQUENCE [LARGE SCALE GENOMIC DNA]</scope>
    <source>
        <tissue evidence="3">Mixed pool</tissue>
    </source>
</reference>
<comment type="caution">
    <text evidence="3">The sequence shown here is derived from an EMBL/GenBank/DDBJ whole genome shotgun (WGS) entry which is preliminary data.</text>
</comment>
<keyword evidence="4" id="KW-1185">Reference proteome</keyword>
<dbReference type="CDD" id="cd00037">
    <property type="entry name" value="CLECT"/>
    <property type="match status" value="1"/>
</dbReference>
<organism evidence="3 4">
    <name type="scientific">Orchesella cincta</name>
    <name type="common">Springtail</name>
    <name type="synonym">Podura cincta</name>
    <dbReference type="NCBI Taxonomy" id="48709"/>
    <lineage>
        <taxon>Eukaryota</taxon>
        <taxon>Metazoa</taxon>
        <taxon>Ecdysozoa</taxon>
        <taxon>Arthropoda</taxon>
        <taxon>Hexapoda</taxon>
        <taxon>Collembola</taxon>
        <taxon>Entomobryomorpha</taxon>
        <taxon>Entomobryoidea</taxon>
        <taxon>Orchesellidae</taxon>
        <taxon>Orchesellinae</taxon>
        <taxon>Orchesella</taxon>
    </lineage>
</organism>
<gene>
    <name evidence="3" type="ORF">Ocin01_18698</name>
</gene>
<dbReference type="InterPro" id="IPR016187">
    <property type="entry name" value="CTDL_fold"/>
</dbReference>
<feature type="non-terminal residue" evidence="3">
    <location>
        <position position="1"/>
    </location>
</feature>
<dbReference type="OrthoDB" id="6328985at2759"/>
<evidence type="ECO:0000259" key="2">
    <source>
        <dbReference type="PROSITE" id="PS50041"/>
    </source>
</evidence>
<evidence type="ECO:0000313" key="3">
    <source>
        <dbReference type="EMBL" id="ODM87983.1"/>
    </source>
</evidence>
<dbReference type="Gene3D" id="3.10.100.10">
    <property type="entry name" value="Mannose-Binding Protein A, subunit A"/>
    <property type="match status" value="1"/>
</dbReference>
<name>A0A1D2M4U2_ORCCI</name>
<keyword evidence="1" id="KW-0472">Membrane</keyword>
<accession>A0A1D2M4U2</accession>
<dbReference type="InterPro" id="IPR001304">
    <property type="entry name" value="C-type_lectin-like"/>
</dbReference>